<evidence type="ECO:0000313" key="5">
    <source>
        <dbReference type="Proteomes" id="UP000295008"/>
    </source>
</evidence>
<dbReference type="InterPro" id="IPR056798">
    <property type="entry name" value="ADH_Fe_C"/>
</dbReference>
<dbReference type="GO" id="GO:0046872">
    <property type="term" value="F:metal ion binding"/>
    <property type="evidence" value="ECO:0007669"/>
    <property type="project" value="InterPro"/>
</dbReference>
<dbReference type="PANTHER" id="PTHR11496:SF103">
    <property type="entry name" value="DEHYDROGENASE, PUTATIVE-RELATED"/>
    <property type="match status" value="1"/>
</dbReference>
<organism evidence="4 5">
    <name type="scientific">Hydrogenispora ethanolica</name>
    <dbReference type="NCBI Taxonomy" id="1082276"/>
    <lineage>
        <taxon>Bacteria</taxon>
        <taxon>Bacillati</taxon>
        <taxon>Bacillota</taxon>
        <taxon>Hydrogenispora</taxon>
    </lineage>
</organism>
<dbReference type="Gene3D" id="3.40.50.1970">
    <property type="match status" value="1"/>
</dbReference>
<gene>
    <name evidence="4" type="ORF">EDC14_10279</name>
</gene>
<evidence type="ECO:0000259" key="3">
    <source>
        <dbReference type="Pfam" id="PF25137"/>
    </source>
</evidence>
<dbReference type="FunFam" id="3.40.50.1970:FF:000003">
    <property type="entry name" value="Alcohol dehydrogenase, iron-containing"/>
    <property type="match status" value="1"/>
</dbReference>
<dbReference type="Pfam" id="PF25137">
    <property type="entry name" value="ADH_Fe_C"/>
    <property type="match status" value="1"/>
</dbReference>
<sequence length="366" mass="39302">MAEQFFIPTKVIAGKGCIREHASLLAALGAKAMVVTGCHSALVNGSQADITAALQEKRIPYFVYNRIASNPSIAAVREAAAVARDEGADFVIGCGGGSPLDAAKAIALLAANDLDDAELFAGIFENPALPMVAVPTTAGTGSEVTQYAILTNDRLQTKTSIASEAIFPRLAFLDATYTLSLPLRVTVNTALDALSHALEGCLAKRAIALSNLLAAESLRISGACLPLLRGEEISWTVREQLLYASMLAGMVIAHTGTTALHAMGYSLTYFRDIDHGRANGLLMSEYLRFVAASCRERVEEALRRTGFADLDSFQAMLKELLGEREWISEAEIDRFSAIAIRAKNIGNTLRNPVQQDLAEIIRRSFI</sequence>
<reference evidence="4 5" key="1">
    <citation type="submission" date="2019-03" db="EMBL/GenBank/DDBJ databases">
        <title>Genomic Encyclopedia of Type Strains, Phase IV (KMG-IV): sequencing the most valuable type-strain genomes for metagenomic binning, comparative biology and taxonomic classification.</title>
        <authorList>
            <person name="Goeker M."/>
        </authorList>
    </citation>
    <scope>NUCLEOTIDE SEQUENCE [LARGE SCALE GENOMIC DNA]</scope>
    <source>
        <strain evidence="4 5">LX-B</strain>
    </source>
</reference>
<comment type="caution">
    <text evidence="4">The sequence shown here is derived from an EMBL/GenBank/DDBJ whole genome shotgun (WGS) entry which is preliminary data.</text>
</comment>
<keyword evidence="1" id="KW-0560">Oxidoreductase</keyword>
<protein>
    <submittedName>
        <fullName evidence="4">Alcohol dehydrogenase class IV</fullName>
    </submittedName>
</protein>
<dbReference type="Proteomes" id="UP000295008">
    <property type="component" value="Unassembled WGS sequence"/>
</dbReference>
<dbReference type="InterPro" id="IPR039697">
    <property type="entry name" value="Alcohol_dehydrogenase_Fe"/>
</dbReference>
<evidence type="ECO:0000259" key="2">
    <source>
        <dbReference type="Pfam" id="PF00465"/>
    </source>
</evidence>
<dbReference type="InterPro" id="IPR018211">
    <property type="entry name" value="ADH_Fe_CS"/>
</dbReference>
<dbReference type="Gene3D" id="1.20.1090.10">
    <property type="entry name" value="Dehydroquinate synthase-like - alpha domain"/>
    <property type="match status" value="1"/>
</dbReference>
<dbReference type="PANTHER" id="PTHR11496">
    <property type="entry name" value="ALCOHOL DEHYDROGENASE"/>
    <property type="match status" value="1"/>
</dbReference>
<dbReference type="EMBL" id="SLUN01000027">
    <property type="protein sequence ID" value="TCL62159.1"/>
    <property type="molecule type" value="Genomic_DNA"/>
</dbReference>
<accession>A0A4R1R9A8</accession>
<dbReference type="AlphaFoldDB" id="A0A4R1R9A8"/>
<dbReference type="PROSITE" id="PS00913">
    <property type="entry name" value="ADH_IRON_1"/>
    <property type="match status" value="1"/>
</dbReference>
<dbReference type="RefSeq" id="WP_132015833.1">
    <property type="nucleotide sequence ID" value="NZ_SLUN01000027.1"/>
</dbReference>
<dbReference type="Pfam" id="PF00465">
    <property type="entry name" value="Fe-ADH"/>
    <property type="match status" value="1"/>
</dbReference>
<evidence type="ECO:0000256" key="1">
    <source>
        <dbReference type="ARBA" id="ARBA00023002"/>
    </source>
</evidence>
<feature type="domain" description="Fe-containing alcohol dehydrogenase-like C-terminal" evidence="3">
    <location>
        <begin position="186"/>
        <end position="364"/>
    </location>
</feature>
<dbReference type="SUPFAM" id="SSF56796">
    <property type="entry name" value="Dehydroquinate synthase-like"/>
    <property type="match status" value="1"/>
</dbReference>
<evidence type="ECO:0000313" key="4">
    <source>
        <dbReference type="EMBL" id="TCL62159.1"/>
    </source>
</evidence>
<keyword evidence="5" id="KW-1185">Reference proteome</keyword>
<dbReference type="OrthoDB" id="1623957at2"/>
<name>A0A4R1R9A8_HYDET</name>
<dbReference type="CDD" id="cd08181">
    <property type="entry name" value="PPD-like"/>
    <property type="match status" value="1"/>
</dbReference>
<proteinExistence type="predicted"/>
<dbReference type="GO" id="GO:0004022">
    <property type="term" value="F:alcohol dehydrogenase (NAD+) activity"/>
    <property type="evidence" value="ECO:0007669"/>
    <property type="project" value="UniProtKB-ARBA"/>
</dbReference>
<feature type="domain" description="Alcohol dehydrogenase iron-type/glycerol dehydrogenase GldA" evidence="2">
    <location>
        <begin position="8"/>
        <end position="174"/>
    </location>
</feature>
<dbReference type="InterPro" id="IPR001670">
    <property type="entry name" value="ADH_Fe/GldA"/>
</dbReference>